<name>A0A127M8Q2_9GAMM</name>
<dbReference type="EMBL" id="CP014544">
    <property type="protein sequence ID" value="AMO69558.1"/>
    <property type="molecule type" value="Genomic_DNA"/>
</dbReference>
<dbReference type="Pfam" id="PF17746">
    <property type="entry name" value="SfsA_N"/>
    <property type="match status" value="1"/>
</dbReference>
<reference evidence="4 5" key="1">
    <citation type="submission" date="2015-12" db="EMBL/GenBank/DDBJ databases">
        <authorList>
            <person name="Shamseldin A."/>
            <person name="Moawad H."/>
            <person name="Abd El-Rahim W.M."/>
            <person name="Sadowsky M.J."/>
        </authorList>
    </citation>
    <scope>NUCLEOTIDE SEQUENCE [LARGE SCALE GENOMIC DNA]</scope>
    <source>
        <strain evidence="4 5">SM2</strain>
    </source>
</reference>
<dbReference type="Pfam" id="PF03749">
    <property type="entry name" value="SfsA"/>
    <property type="match status" value="1"/>
</dbReference>
<feature type="domain" description="SfsA N-terminal OB" evidence="3">
    <location>
        <begin position="13"/>
        <end position="80"/>
    </location>
</feature>
<evidence type="ECO:0000259" key="3">
    <source>
        <dbReference type="Pfam" id="PF17746"/>
    </source>
</evidence>
<dbReference type="PANTHER" id="PTHR30545:SF2">
    <property type="entry name" value="SUGAR FERMENTATION STIMULATION PROTEIN A"/>
    <property type="match status" value="1"/>
</dbReference>
<gene>
    <name evidence="1" type="primary">sfsA</name>
    <name evidence="4" type="ORF">AZF00_15185</name>
</gene>
<dbReference type="CDD" id="cd22359">
    <property type="entry name" value="SfsA-like_bacterial"/>
    <property type="match status" value="1"/>
</dbReference>
<dbReference type="NCBIfam" id="TIGR00230">
    <property type="entry name" value="sfsA"/>
    <property type="match status" value="1"/>
</dbReference>
<feature type="domain" description="Sugar fermentation stimulation protein C-terminal" evidence="2">
    <location>
        <begin position="84"/>
        <end position="223"/>
    </location>
</feature>
<dbReference type="HAMAP" id="MF_00095">
    <property type="entry name" value="SfsA"/>
    <property type="match status" value="1"/>
</dbReference>
<dbReference type="AlphaFoldDB" id="A0A127M8Q2"/>
<dbReference type="Gene3D" id="3.40.1350.60">
    <property type="match status" value="1"/>
</dbReference>
<dbReference type="PANTHER" id="PTHR30545">
    <property type="entry name" value="SUGAR FERMENTATION STIMULATION PROTEIN A"/>
    <property type="match status" value="1"/>
</dbReference>
<dbReference type="GO" id="GO:0003677">
    <property type="term" value="F:DNA binding"/>
    <property type="evidence" value="ECO:0007669"/>
    <property type="project" value="InterPro"/>
</dbReference>
<accession>A0A127M8Q2</accession>
<sequence length="235" mass="25604">MQWHGELQGGYLLRRYKRFLADVVLDSGEEITVHCPNTGAMTGCAEPGSRVWLSRSANLKRKYSMTWELLETEAGATVCIHSALANGLVHEGLLARRVADLAGYARWQRERKLASGSRIDFYAPPIQGLPECYVEVKSVTLDCGEGLGAFPDAVSKRASKHIEELAELRQQGARVVLLFAVLHEGIQRVTAASHIDPVYASTLGEAVDAGLEVLAYKANISLEQMVLGASLPVCL</sequence>
<dbReference type="Proteomes" id="UP000074119">
    <property type="component" value="Chromosome"/>
</dbReference>
<dbReference type="RefSeq" id="WP_062384156.1">
    <property type="nucleotide sequence ID" value="NZ_CP014544.1"/>
</dbReference>
<dbReference type="InterPro" id="IPR040452">
    <property type="entry name" value="SfsA_C"/>
</dbReference>
<proteinExistence type="inferred from homology"/>
<evidence type="ECO:0000313" key="4">
    <source>
        <dbReference type="EMBL" id="AMO69558.1"/>
    </source>
</evidence>
<evidence type="ECO:0000313" key="5">
    <source>
        <dbReference type="Proteomes" id="UP000074119"/>
    </source>
</evidence>
<evidence type="ECO:0000259" key="2">
    <source>
        <dbReference type="Pfam" id="PF03749"/>
    </source>
</evidence>
<dbReference type="InterPro" id="IPR005224">
    <property type="entry name" value="SfsA"/>
</dbReference>
<dbReference type="STRING" id="1470434.AZF00_15185"/>
<comment type="similarity">
    <text evidence="1">Belongs to the SfsA family.</text>
</comment>
<organism evidence="4 5">
    <name type="scientific">Zhongshania aliphaticivorans</name>
    <dbReference type="NCBI Taxonomy" id="1470434"/>
    <lineage>
        <taxon>Bacteria</taxon>
        <taxon>Pseudomonadati</taxon>
        <taxon>Pseudomonadota</taxon>
        <taxon>Gammaproteobacteria</taxon>
        <taxon>Cellvibrionales</taxon>
        <taxon>Spongiibacteraceae</taxon>
        <taxon>Zhongshania</taxon>
    </lineage>
</organism>
<protein>
    <recommendedName>
        <fullName evidence="1">Sugar fermentation stimulation protein homolog</fullName>
    </recommendedName>
</protein>
<evidence type="ECO:0000256" key="1">
    <source>
        <dbReference type="HAMAP-Rule" id="MF_00095"/>
    </source>
</evidence>
<dbReference type="FunFam" id="2.40.50.580:FF:000001">
    <property type="entry name" value="Sugar fermentation stimulation protein A"/>
    <property type="match status" value="1"/>
</dbReference>
<dbReference type="Gene3D" id="2.40.50.580">
    <property type="match status" value="1"/>
</dbReference>
<dbReference type="KEGG" id="zal:AZF00_15185"/>
<dbReference type="InterPro" id="IPR041465">
    <property type="entry name" value="SfsA_N"/>
</dbReference>